<proteinExistence type="predicted"/>
<dbReference type="InterPro" id="IPR036388">
    <property type="entry name" value="WH-like_DNA-bd_sf"/>
</dbReference>
<reference evidence="6" key="1">
    <citation type="submission" date="2016-08" db="EMBL/GenBank/DDBJ databases">
        <title>Complete genome sequence of the organohalide-respiring Epsilonproteobacterium Sulfurospirillum halorespirans.</title>
        <authorList>
            <person name="Goris T."/>
            <person name="Zimmermann J."/>
            <person name="Schenz B."/>
            <person name="Lemos M."/>
            <person name="Hackermueller J."/>
            <person name="Diekert G."/>
        </authorList>
    </citation>
    <scope>NUCLEOTIDE SEQUENCE [LARGE SCALE GENOMIC DNA]</scope>
    <source>
        <strain>DSM 13726</strain>
        <strain evidence="6">PCE-M2</strain>
    </source>
</reference>
<evidence type="ECO:0000256" key="3">
    <source>
        <dbReference type="ARBA" id="ARBA00023016"/>
    </source>
</evidence>
<dbReference type="GO" id="GO:0045892">
    <property type="term" value="P:negative regulation of DNA-templated transcription"/>
    <property type="evidence" value="ECO:0007669"/>
    <property type="project" value="TreeGrafter"/>
</dbReference>
<dbReference type="PANTHER" id="PTHR34824">
    <property type="entry name" value="HEAT-INDUCIBLE TRANSCRIPTION REPRESSOR HRCA"/>
    <property type="match status" value="1"/>
</dbReference>
<keyword evidence="3" id="KW-0346">Stress response</keyword>
<dbReference type="EMBL" id="CP017111">
    <property type="protein sequence ID" value="AOO65486.1"/>
    <property type="molecule type" value="Genomic_DNA"/>
</dbReference>
<dbReference type="SUPFAM" id="SSF46785">
    <property type="entry name" value="Winged helix' DNA-binding domain"/>
    <property type="match status" value="1"/>
</dbReference>
<keyword evidence="1" id="KW-0678">Repressor</keyword>
<sequence>MKKPSKQELILDAIIQTYLKSRMPIGSSELQMKMTLGISPSTIRIYFKKLSDVGSLEQLHVSGGRVPTHQALMGYWQEKLDLTQPLAIKNIDKIKRSTHEHNLFCIVEKTANTPFKELVTVQNRFLILVFDEHEVVLKFNAKVEQFLQRLVGCQMRELKDISAQVGLYELHEKLSSIFSQAPILREGEKEMYSIAHELQNEAFIQRFQTLHFVESMLDGLYFDGFVPQGCMAIKQKAQLKDEDTTVDLFCFGRIESDFEDFFNQVKE</sequence>
<evidence type="ECO:0000313" key="6">
    <source>
        <dbReference type="Proteomes" id="UP000094609"/>
    </source>
</evidence>
<keyword evidence="2" id="KW-0805">Transcription regulation</keyword>
<gene>
    <name evidence="5" type="ORF">SHALO_1715</name>
</gene>
<evidence type="ECO:0000256" key="2">
    <source>
        <dbReference type="ARBA" id="ARBA00023015"/>
    </source>
</evidence>
<keyword evidence="6" id="KW-1185">Reference proteome</keyword>
<dbReference type="NCBIfam" id="NF003033">
    <property type="entry name" value="PRK03911.1"/>
    <property type="match status" value="1"/>
</dbReference>
<accession>A0A1D7TKH3</accession>
<evidence type="ECO:0000313" key="5">
    <source>
        <dbReference type="EMBL" id="AOO65486.1"/>
    </source>
</evidence>
<organism evidence="5 6">
    <name type="scientific">Sulfurospirillum halorespirans DSM 13726</name>
    <dbReference type="NCBI Taxonomy" id="1193502"/>
    <lineage>
        <taxon>Bacteria</taxon>
        <taxon>Pseudomonadati</taxon>
        <taxon>Campylobacterota</taxon>
        <taxon>Epsilonproteobacteria</taxon>
        <taxon>Campylobacterales</taxon>
        <taxon>Sulfurospirillaceae</taxon>
        <taxon>Sulfurospirillum</taxon>
    </lineage>
</organism>
<dbReference type="Gene3D" id="1.10.10.10">
    <property type="entry name" value="Winged helix-like DNA-binding domain superfamily/Winged helix DNA-binding domain"/>
    <property type="match status" value="1"/>
</dbReference>
<dbReference type="InterPro" id="IPR002571">
    <property type="entry name" value="HrcA"/>
</dbReference>
<dbReference type="PATRIC" id="fig|1193502.14.peg.1741"/>
<name>A0A1D7TKH3_9BACT</name>
<evidence type="ECO:0000256" key="4">
    <source>
        <dbReference type="ARBA" id="ARBA00023163"/>
    </source>
</evidence>
<dbReference type="KEGG" id="shal:SHALO_1715"/>
<dbReference type="GO" id="GO:0003677">
    <property type="term" value="F:DNA binding"/>
    <property type="evidence" value="ECO:0007669"/>
    <property type="project" value="InterPro"/>
</dbReference>
<dbReference type="RefSeq" id="WP_069478174.1">
    <property type="nucleotide sequence ID" value="NZ_CP017111.1"/>
</dbReference>
<dbReference type="AlphaFoldDB" id="A0A1D7TKH3"/>
<dbReference type="STRING" id="1193502.SHALO_1715"/>
<dbReference type="Proteomes" id="UP000094609">
    <property type="component" value="Chromosome"/>
</dbReference>
<dbReference type="PANTHER" id="PTHR34824:SF1">
    <property type="entry name" value="HEAT-INDUCIBLE TRANSCRIPTION REPRESSOR HRCA"/>
    <property type="match status" value="1"/>
</dbReference>
<dbReference type="InterPro" id="IPR036390">
    <property type="entry name" value="WH_DNA-bd_sf"/>
</dbReference>
<evidence type="ECO:0000256" key="1">
    <source>
        <dbReference type="ARBA" id="ARBA00022491"/>
    </source>
</evidence>
<protein>
    <submittedName>
        <fullName evidence="5">Heat-inducible transcription repressor HrcA</fullName>
    </submittedName>
</protein>
<keyword evidence="4" id="KW-0804">Transcription</keyword>